<dbReference type="InterPro" id="IPR011006">
    <property type="entry name" value="CheY-like_superfamily"/>
</dbReference>
<dbReference type="PROSITE" id="PS50043">
    <property type="entry name" value="HTH_LUXR_2"/>
    <property type="match status" value="1"/>
</dbReference>
<feature type="domain" description="HTH luxR-type" evidence="3">
    <location>
        <begin position="172"/>
        <end position="237"/>
    </location>
</feature>
<dbReference type="EMBL" id="JACBYQ010000001">
    <property type="protein sequence ID" value="NYE94624.1"/>
    <property type="molecule type" value="Genomic_DNA"/>
</dbReference>
<dbReference type="GO" id="GO:0003677">
    <property type="term" value="F:DNA binding"/>
    <property type="evidence" value="ECO:0007669"/>
    <property type="project" value="UniProtKB-KW"/>
</dbReference>
<dbReference type="PANTHER" id="PTHR43214">
    <property type="entry name" value="TWO-COMPONENT RESPONSE REGULATOR"/>
    <property type="match status" value="1"/>
</dbReference>
<reference evidence="5 6" key="1">
    <citation type="submission" date="2020-07" db="EMBL/GenBank/DDBJ databases">
        <title>Sequencing the genomes of 1000 actinobacteria strains.</title>
        <authorList>
            <person name="Klenk H.-P."/>
        </authorList>
    </citation>
    <scope>NUCLEOTIDE SEQUENCE [LARGE SCALE GENOMIC DNA]</scope>
    <source>
        <strain evidence="5 6">DSM 102047</strain>
    </source>
</reference>
<comment type="caution">
    <text evidence="5">The sequence shown here is derived from an EMBL/GenBank/DDBJ whole genome shotgun (WGS) entry which is preliminary data.</text>
</comment>
<evidence type="ECO:0000259" key="4">
    <source>
        <dbReference type="PROSITE" id="PS50110"/>
    </source>
</evidence>
<keyword evidence="1 5" id="KW-0238">DNA-binding</keyword>
<evidence type="ECO:0000256" key="2">
    <source>
        <dbReference type="PROSITE-ProRule" id="PRU00169"/>
    </source>
</evidence>
<keyword evidence="6" id="KW-1185">Reference proteome</keyword>
<dbReference type="PANTHER" id="PTHR43214:SF43">
    <property type="entry name" value="TWO-COMPONENT RESPONSE REGULATOR"/>
    <property type="match status" value="1"/>
</dbReference>
<proteinExistence type="predicted"/>
<dbReference type="RefSeq" id="WP_179388363.1">
    <property type="nucleotide sequence ID" value="NZ_JACBYQ010000001.1"/>
</dbReference>
<dbReference type="GO" id="GO:0000160">
    <property type="term" value="P:phosphorelay signal transduction system"/>
    <property type="evidence" value="ECO:0007669"/>
    <property type="project" value="InterPro"/>
</dbReference>
<evidence type="ECO:0000259" key="3">
    <source>
        <dbReference type="PROSITE" id="PS50043"/>
    </source>
</evidence>
<dbReference type="PROSITE" id="PS50110">
    <property type="entry name" value="RESPONSE_REGULATORY"/>
    <property type="match status" value="1"/>
</dbReference>
<accession>A0A7Y9S4W2</accession>
<feature type="modified residue" description="4-aspartylphosphate" evidence="2">
    <location>
        <position position="82"/>
    </location>
</feature>
<dbReference type="InterPro" id="IPR039420">
    <property type="entry name" value="WalR-like"/>
</dbReference>
<protein>
    <submittedName>
        <fullName evidence="5">DNA-binding NarL/FixJ family response regulator</fullName>
    </submittedName>
</protein>
<organism evidence="5 6">
    <name type="scientific">Psychromicrobium silvestre</name>
    <dbReference type="NCBI Taxonomy" id="1645614"/>
    <lineage>
        <taxon>Bacteria</taxon>
        <taxon>Bacillati</taxon>
        <taxon>Actinomycetota</taxon>
        <taxon>Actinomycetes</taxon>
        <taxon>Micrococcales</taxon>
        <taxon>Micrococcaceae</taxon>
        <taxon>Psychromicrobium</taxon>
    </lineage>
</organism>
<dbReference type="SUPFAM" id="SSF52172">
    <property type="entry name" value="CheY-like"/>
    <property type="match status" value="1"/>
</dbReference>
<dbReference type="SMART" id="SM00421">
    <property type="entry name" value="HTH_LUXR"/>
    <property type="match status" value="1"/>
</dbReference>
<dbReference type="InterPro" id="IPR000792">
    <property type="entry name" value="Tscrpt_reg_LuxR_C"/>
</dbReference>
<dbReference type="CDD" id="cd06170">
    <property type="entry name" value="LuxR_C_like"/>
    <property type="match status" value="1"/>
</dbReference>
<dbReference type="AlphaFoldDB" id="A0A7Y9S4W2"/>
<dbReference type="Proteomes" id="UP000521748">
    <property type="component" value="Unassembled WGS sequence"/>
</dbReference>
<evidence type="ECO:0000313" key="6">
    <source>
        <dbReference type="Proteomes" id="UP000521748"/>
    </source>
</evidence>
<keyword evidence="2" id="KW-0597">Phosphoprotein</keyword>
<evidence type="ECO:0000313" key="5">
    <source>
        <dbReference type="EMBL" id="NYE94624.1"/>
    </source>
</evidence>
<dbReference type="PRINTS" id="PR00038">
    <property type="entry name" value="HTHLUXR"/>
</dbReference>
<sequence>MGLQPSPRPIISVIDEQSASVDLAPDAGLIRVHIAGGNFLTRLGLGQLFSASGFIEVSGISRTESEAVRRIQTECPDVAVIDSEIGASASTAILTAIAISGSPTRVVVLASVEALQTMDSYIEAGVSSFLDKRSMLEDIASIIRVVSAGGVVFASPPQLGRNGSLRRTGTPQSERFQALNSRDKRIVRAIANGLTNGQIGNLMHISEATVKSHLAQIMRSVGIDNRVQLAVAADNAGLFDSTGLEER</sequence>
<dbReference type="Gene3D" id="3.40.50.2300">
    <property type="match status" value="1"/>
</dbReference>
<dbReference type="InterPro" id="IPR001789">
    <property type="entry name" value="Sig_transdc_resp-reg_receiver"/>
</dbReference>
<dbReference type="InterPro" id="IPR016032">
    <property type="entry name" value="Sig_transdc_resp-reg_C-effctor"/>
</dbReference>
<name>A0A7Y9S4W2_9MICC</name>
<dbReference type="Pfam" id="PF00196">
    <property type="entry name" value="GerE"/>
    <property type="match status" value="1"/>
</dbReference>
<dbReference type="SUPFAM" id="SSF46894">
    <property type="entry name" value="C-terminal effector domain of the bipartite response regulators"/>
    <property type="match status" value="1"/>
</dbReference>
<gene>
    <name evidence="5" type="ORF">FHU41_000845</name>
</gene>
<evidence type="ECO:0000256" key="1">
    <source>
        <dbReference type="ARBA" id="ARBA00023125"/>
    </source>
</evidence>
<feature type="domain" description="Response regulatory" evidence="4">
    <location>
        <begin position="31"/>
        <end position="147"/>
    </location>
</feature>
<dbReference type="GO" id="GO:0006355">
    <property type="term" value="P:regulation of DNA-templated transcription"/>
    <property type="evidence" value="ECO:0007669"/>
    <property type="project" value="InterPro"/>
</dbReference>